<gene>
    <name evidence="3" type="ORF">KFE25_004465</name>
</gene>
<evidence type="ECO:0000256" key="1">
    <source>
        <dbReference type="SAM" id="MobiDB-lite"/>
    </source>
</evidence>
<reference evidence="3" key="1">
    <citation type="submission" date="2021-05" db="EMBL/GenBank/DDBJ databases">
        <title>The genome of the haptophyte Pavlova lutheri (Diacronema luteri, Pavlovales) - a model for lipid biosynthesis in eukaryotic algae.</title>
        <authorList>
            <person name="Hulatt C.J."/>
            <person name="Posewitz M.C."/>
        </authorList>
    </citation>
    <scope>NUCLEOTIDE SEQUENCE</scope>
    <source>
        <strain evidence="3">NIVA-4/92</strain>
    </source>
</reference>
<protein>
    <submittedName>
        <fullName evidence="3">Uncharacterized protein</fullName>
    </submittedName>
</protein>
<accession>A0A8J5XG07</accession>
<keyword evidence="2" id="KW-0472">Membrane</keyword>
<keyword evidence="2" id="KW-1133">Transmembrane helix</keyword>
<evidence type="ECO:0000313" key="4">
    <source>
        <dbReference type="Proteomes" id="UP000751190"/>
    </source>
</evidence>
<comment type="caution">
    <text evidence="3">The sequence shown here is derived from an EMBL/GenBank/DDBJ whole genome shotgun (WGS) entry which is preliminary data.</text>
</comment>
<feature type="region of interest" description="Disordered" evidence="1">
    <location>
        <begin position="126"/>
        <end position="155"/>
    </location>
</feature>
<keyword evidence="4" id="KW-1185">Reference proteome</keyword>
<keyword evidence="2" id="KW-0812">Transmembrane</keyword>
<sequence length="197" mass="20226">MRPLVGLRRAACARCTGAVALEVEDAVAYGPQLDPLPAAVSVGILVGAFLFRRKIDSAIAARERADAARVELKRARVAILSGEYTGDIAQQEREAEALARQAEDARTITIAGLNVRVMVPLPLGAPAPGATSGRRGGDAPRGGPPAAPDERAADGDGRAARGALLLGLVALVVLAQVWLLALMATDPMGGAMPPGLE</sequence>
<evidence type="ECO:0000256" key="2">
    <source>
        <dbReference type="SAM" id="Phobius"/>
    </source>
</evidence>
<dbReference type="AlphaFoldDB" id="A0A8J5XG07"/>
<feature type="transmembrane region" description="Helical" evidence="2">
    <location>
        <begin position="163"/>
        <end position="184"/>
    </location>
</feature>
<dbReference type="EMBL" id="JAGTXO010000034">
    <property type="protein sequence ID" value="KAG8460217.1"/>
    <property type="molecule type" value="Genomic_DNA"/>
</dbReference>
<organism evidence="3 4">
    <name type="scientific">Diacronema lutheri</name>
    <name type="common">Unicellular marine alga</name>
    <name type="synonym">Monochrysis lutheri</name>
    <dbReference type="NCBI Taxonomy" id="2081491"/>
    <lineage>
        <taxon>Eukaryota</taxon>
        <taxon>Haptista</taxon>
        <taxon>Haptophyta</taxon>
        <taxon>Pavlovophyceae</taxon>
        <taxon>Pavlovales</taxon>
        <taxon>Pavlovaceae</taxon>
        <taxon>Diacronema</taxon>
    </lineage>
</organism>
<evidence type="ECO:0000313" key="3">
    <source>
        <dbReference type="EMBL" id="KAG8460217.1"/>
    </source>
</evidence>
<proteinExistence type="predicted"/>
<name>A0A8J5XG07_DIALT</name>
<dbReference type="Proteomes" id="UP000751190">
    <property type="component" value="Unassembled WGS sequence"/>
</dbReference>